<evidence type="ECO:0000313" key="3">
    <source>
        <dbReference type="EMBL" id="KAF2087264.1"/>
    </source>
</evidence>
<evidence type="ECO:0000259" key="2">
    <source>
        <dbReference type="Pfam" id="PF01425"/>
    </source>
</evidence>
<feature type="chain" id="PRO_5040238111" evidence="1">
    <location>
        <begin position="21"/>
        <end position="554"/>
    </location>
</feature>
<dbReference type="EMBL" id="ML978720">
    <property type="protein sequence ID" value="KAF2087264.1"/>
    <property type="molecule type" value="Genomic_DNA"/>
</dbReference>
<keyword evidence="4" id="KW-1185">Reference proteome</keyword>
<evidence type="ECO:0000313" key="4">
    <source>
        <dbReference type="Proteomes" id="UP000799776"/>
    </source>
</evidence>
<dbReference type="Proteomes" id="UP000799776">
    <property type="component" value="Unassembled WGS sequence"/>
</dbReference>
<protein>
    <submittedName>
        <fullName evidence="3">Amidase signature enzyme</fullName>
    </submittedName>
</protein>
<evidence type="ECO:0000256" key="1">
    <source>
        <dbReference type="SAM" id="SignalP"/>
    </source>
</evidence>
<dbReference type="OrthoDB" id="566138at2759"/>
<feature type="domain" description="Amidase" evidence="2">
    <location>
        <begin position="48"/>
        <end position="503"/>
    </location>
</feature>
<feature type="signal peptide" evidence="1">
    <location>
        <begin position="1"/>
        <end position="20"/>
    </location>
</feature>
<accession>A0A9P4HSN0</accession>
<dbReference type="PANTHER" id="PTHR42678">
    <property type="entry name" value="AMIDASE"/>
    <property type="match status" value="1"/>
</dbReference>
<dbReference type="InterPro" id="IPR023631">
    <property type="entry name" value="Amidase_dom"/>
</dbReference>
<dbReference type="SUPFAM" id="SSF75304">
    <property type="entry name" value="Amidase signature (AS) enzymes"/>
    <property type="match status" value="1"/>
</dbReference>
<dbReference type="PANTHER" id="PTHR42678:SF5">
    <property type="entry name" value="GLUTAMYL-TRNA(GLN) AMIDOTRANSFERASE SUBUNIT A"/>
    <property type="match status" value="1"/>
</dbReference>
<comment type="caution">
    <text evidence="3">The sequence shown here is derived from an EMBL/GenBank/DDBJ whole genome shotgun (WGS) entry which is preliminary data.</text>
</comment>
<organism evidence="3 4">
    <name type="scientific">Saccharata proteae CBS 121410</name>
    <dbReference type="NCBI Taxonomy" id="1314787"/>
    <lineage>
        <taxon>Eukaryota</taxon>
        <taxon>Fungi</taxon>
        <taxon>Dikarya</taxon>
        <taxon>Ascomycota</taxon>
        <taxon>Pezizomycotina</taxon>
        <taxon>Dothideomycetes</taxon>
        <taxon>Dothideomycetes incertae sedis</taxon>
        <taxon>Botryosphaeriales</taxon>
        <taxon>Saccharataceae</taxon>
        <taxon>Saccharata</taxon>
    </lineage>
</organism>
<keyword evidence="1" id="KW-0732">Signal</keyword>
<proteinExistence type="predicted"/>
<reference evidence="3" key="1">
    <citation type="journal article" date="2020" name="Stud. Mycol.">
        <title>101 Dothideomycetes genomes: a test case for predicting lifestyles and emergence of pathogens.</title>
        <authorList>
            <person name="Haridas S."/>
            <person name="Albert R."/>
            <person name="Binder M."/>
            <person name="Bloem J."/>
            <person name="Labutti K."/>
            <person name="Salamov A."/>
            <person name="Andreopoulos B."/>
            <person name="Baker S."/>
            <person name="Barry K."/>
            <person name="Bills G."/>
            <person name="Bluhm B."/>
            <person name="Cannon C."/>
            <person name="Castanera R."/>
            <person name="Culley D."/>
            <person name="Daum C."/>
            <person name="Ezra D."/>
            <person name="Gonzalez J."/>
            <person name="Henrissat B."/>
            <person name="Kuo A."/>
            <person name="Liang C."/>
            <person name="Lipzen A."/>
            <person name="Lutzoni F."/>
            <person name="Magnuson J."/>
            <person name="Mondo S."/>
            <person name="Nolan M."/>
            <person name="Ohm R."/>
            <person name="Pangilinan J."/>
            <person name="Park H.-J."/>
            <person name="Ramirez L."/>
            <person name="Alfaro M."/>
            <person name="Sun H."/>
            <person name="Tritt A."/>
            <person name="Yoshinaga Y."/>
            <person name="Zwiers L.-H."/>
            <person name="Turgeon B."/>
            <person name="Goodwin S."/>
            <person name="Spatafora J."/>
            <person name="Crous P."/>
            <person name="Grigoriev I."/>
        </authorList>
    </citation>
    <scope>NUCLEOTIDE SEQUENCE</scope>
    <source>
        <strain evidence="3">CBS 121410</strain>
    </source>
</reference>
<dbReference type="Pfam" id="PF01425">
    <property type="entry name" value="Amidase"/>
    <property type="match status" value="1"/>
</dbReference>
<dbReference type="AlphaFoldDB" id="A0A9P4HSN0"/>
<dbReference type="Gene3D" id="3.90.1300.10">
    <property type="entry name" value="Amidase signature (AS) domain"/>
    <property type="match status" value="1"/>
</dbReference>
<name>A0A9P4HSN0_9PEZI</name>
<gene>
    <name evidence="3" type="ORF">K490DRAFT_42068</name>
</gene>
<dbReference type="InterPro" id="IPR036928">
    <property type="entry name" value="AS_sf"/>
</dbReference>
<sequence>MFFHTISWLSIFLLVHHGFSQSFGFDAREATVDSVHHSLFSGLSTCREVVSAFLTRIETFNHNINAIISLNPDALAVADTMDAALSSGNATGSLFCVPILLKDNYDTVEMNTTGGCLALAGSRPTADAPVVSAFKRAGAIILGKTNLQELALEGLSVSSVGGQTINPYDFTRTPGGSSGGSGVAVAASFSVFATGTDTVNSLRSPASANSLFSIRPTRGLISRAGIIPLSYTQDALGVIARTIKDVAIGLAVMAGVGFDSADNTTALSPRGSADKDYTTSLGSSTLSGIRLGLLEPFFNRTNSSETTPVNDAMGAVVQQLRRAGAVVVPIDEAIYNATSLAAKLDTQRFEYRQEMNQYLSTSNLSGVYPRTLNELYATNTSGKGGEFLVVPSQYDFVESALVSSTSNATYDAVLAGLQNLTLALQATFTRNSLDAIIYPEQKNLVVKIGSTSQTGRNGILAALTGSPVLTVPIGFSLPSAEAPIGVPIGMEVLGQPWQEEKLLQLGYEMEKLFRARRAPSWAPQYLEAKEYENVPVVRPNSSNVPAEYPVGVLE</sequence>